<evidence type="ECO:0000256" key="9">
    <source>
        <dbReference type="SAM" id="Phobius"/>
    </source>
</evidence>
<evidence type="ECO:0000256" key="3">
    <source>
        <dbReference type="ARBA" id="ARBA00022448"/>
    </source>
</evidence>
<evidence type="ECO:0000256" key="7">
    <source>
        <dbReference type="ARBA" id="ARBA00023136"/>
    </source>
</evidence>
<comment type="similarity">
    <text evidence="2 8">Belongs to the BioY family.</text>
</comment>
<keyword evidence="3 8" id="KW-0813">Transport</keyword>
<gene>
    <name evidence="11" type="primary">bioY</name>
    <name evidence="10" type="ORF">ALV80_10105</name>
    <name evidence="11" type="ORF">LH5_01331</name>
</gene>
<keyword evidence="4 8" id="KW-1003">Cell membrane</keyword>
<dbReference type="PANTHER" id="PTHR34295">
    <property type="entry name" value="BIOTIN TRANSPORTER BIOY"/>
    <property type="match status" value="1"/>
</dbReference>
<feature type="transmembrane region" description="Helical" evidence="9">
    <location>
        <begin position="86"/>
        <end position="103"/>
    </location>
</feature>
<evidence type="ECO:0000313" key="10">
    <source>
        <dbReference type="EMBL" id="ALI53319.1"/>
    </source>
</evidence>
<comment type="subcellular location">
    <subcellularLocation>
        <location evidence="1 8">Cell membrane</location>
        <topology evidence="1 8">Multi-pass membrane protein</topology>
    </subcellularLocation>
</comment>
<evidence type="ECO:0000313" key="11">
    <source>
        <dbReference type="EMBL" id="AZK91573.1"/>
    </source>
</evidence>
<dbReference type="GeneID" id="99757474"/>
<evidence type="ECO:0000256" key="8">
    <source>
        <dbReference type="PIRNR" id="PIRNR016661"/>
    </source>
</evidence>
<dbReference type="Proteomes" id="UP000063930">
    <property type="component" value="Chromosome"/>
</dbReference>
<evidence type="ECO:0000256" key="6">
    <source>
        <dbReference type="ARBA" id="ARBA00022989"/>
    </source>
</evidence>
<sequence length="180" mass="19493">MKITEIVQTALITATIIILEMIPPLPLGFIPVPIVMQNLGIMLAAVILGPKKGTLAIFGFLLLALIGFPVLSGGQAGPAFFAGPTGGYLLGWLLTPLMIGYGLSRPFINRRWSRLSIIWFAGVLLVDVIGSVWLWLVSPISLIGSLVSNLAFIPADTLKAVAVYLVAERMRIWNKETIRL</sequence>
<keyword evidence="6 9" id="KW-1133">Transmembrane helix</keyword>
<feature type="transmembrane region" description="Helical" evidence="9">
    <location>
        <begin position="29"/>
        <end position="48"/>
    </location>
</feature>
<dbReference type="Gene3D" id="1.10.1760.20">
    <property type="match status" value="1"/>
</dbReference>
<dbReference type="GO" id="GO:0005886">
    <property type="term" value="C:plasma membrane"/>
    <property type="evidence" value="ECO:0007669"/>
    <property type="project" value="UniProtKB-SubCell"/>
</dbReference>
<dbReference type="Proteomes" id="UP000267945">
    <property type="component" value="Chromosome"/>
</dbReference>
<evidence type="ECO:0000313" key="12">
    <source>
        <dbReference type="Proteomes" id="UP000063930"/>
    </source>
</evidence>
<organism evidence="11 13">
    <name type="scientific">Lactobacillus helveticus</name>
    <name type="common">Lactobacillus suntoryeus</name>
    <dbReference type="NCBI Taxonomy" id="1587"/>
    <lineage>
        <taxon>Bacteria</taxon>
        <taxon>Bacillati</taxon>
        <taxon>Bacillota</taxon>
        <taxon>Bacilli</taxon>
        <taxon>Lactobacillales</taxon>
        <taxon>Lactobacillaceae</taxon>
        <taxon>Lactobacillus</taxon>
    </lineage>
</organism>
<evidence type="ECO:0000313" key="13">
    <source>
        <dbReference type="Proteomes" id="UP000267945"/>
    </source>
</evidence>
<keyword evidence="5 9" id="KW-0812">Transmembrane</keyword>
<protein>
    <recommendedName>
        <fullName evidence="8">Biotin transporter</fullName>
    </recommendedName>
</protein>
<feature type="transmembrane region" description="Helical" evidence="9">
    <location>
        <begin position="142"/>
        <end position="167"/>
    </location>
</feature>
<dbReference type="AlphaFoldDB" id="A0A3S8SCP3"/>
<accession>A0A3S8SCP3</accession>
<evidence type="ECO:0000256" key="2">
    <source>
        <dbReference type="ARBA" id="ARBA00010692"/>
    </source>
</evidence>
<dbReference type="Pfam" id="PF02632">
    <property type="entry name" value="BioY"/>
    <property type="match status" value="1"/>
</dbReference>
<feature type="transmembrane region" description="Helical" evidence="9">
    <location>
        <begin position="55"/>
        <end position="74"/>
    </location>
</feature>
<dbReference type="RefSeq" id="WP_014919521.1">
    <property type="nucleotide sequence ID" value="NZ_CP012381.1"/>
</dbReference>
<keyword evidence="7 8" id="KW-0472">Membrane</keyword>
<dbReference type="EMBL" id="CP012381">
    <property type="protein sequence ID" value="ALI53319.1"/>
    <property type="molecule type" value="Genomic_DNA"/>
</dbReference>
<feature type="transmembrane region" description="Helical" evidence="9">
    <location>
        <begin position="115"/>
        <end position="136"/>
    </location>
</feature>
<name>A0A3S8SCP3_LACHE</name>
<reference evidence="11 13" key="2">
    <citation type="submission" date="2017-02" db="EMBL/GenBank/DDBJ databases">
        <title>Complete genome sequence of Lactobacillus helveticus.</title>
        <authorList>
            <person name="Kim J.F."/>
            <person name="Chung Y."/>
            <person name="Kwak M."/>
        </authorList>
    </citation>
    <scope>NUCLEOTIDE SEQUENCE [LARGE SCALE GENOMIC DNA]</scope>
    <source>
        <strain evidence="11 13">LH5</strain>
    </source>
</reference>
<reference evidence="10 12" key="1">
    <citation type="submission" date="2015-08" db="EMBL/GenBank/DDBJ databases">
        <title>Complete genome sequence of Lactobacillus helveticus CAUH18, a probiotic strain originated from koumiss.</title>
        <authorList>
            <person name="Yang Y."/>
            <person name="Hao Y."/>
        </authorList>
    </citation>
    <scope>NUCLEOTIDE SEQUENCE [LARGE SCALE GENOMIC DNA]</scope>
    <source>
        <strain evidence="10 12">CAUH18</strain>
    </source>
</reference>
<proteinExistence type="inferred from homology"/>
<dbReference type="PANTHER" id="PTHR34295:SF4">
    <property type="entry name" value="BIOTIN TRANSPORTER BIOY-RELATED"/>
    <property type="match status" value="1"/>
</dbReference>
<evidence type="ECO:0000256" key="4">
    <source>
        <dbReference type="ARBA" id="ARBA00022475"/>
    </source>
</evidence>
<dbReference type="InterPro" id="IPR003784">
    <property type="entry name" value="BioY"/>
</dbReference>
<evidence type="ECO:0000256" key="5">
    <source>
        <dbReference type="ARBA" id="ARBA00022692"/>
    </source>
</evidence>
<dbReference type="PIRSF" id="PIRSF016661">
    <property type="entry name" value="BioY"/>
    <property type="match status" value="1"/>
</dbReference>
<evidence type="ECO:0000256" key="1">
    <source>
        <dbReference type="ARBA" id="ARBA00004651"/>
    </source>
</evidence>
<dbReference type="EMBL" id="CP019581">
    <property type="protein sequence ID" value="AZK91573.1"/>
    <property type="molecule type" value="Genomic_DNA"/>
</dbReference>
<dbReference type="GO" id="GO:0015225">
    <property type="term" value="F:biotin transmembrane transporter activity"/>
    <property type="evidence" value="ECO:0007669"/>
    <property type="project" value="UniProtKB-UniRule"/>
</dbReference>